<gene>
    <name evidence="1" type="ORF">DSL64_16030</name>
</gene>
<organism evidence="1 2">
    <name type="scientific">Dyadobacter luteus</name>
    <dbReference type="NCBI Taxonomy" id="2259619"/>
    <lineage>
        <taxon>Bacteria</taxon>
        <taxon>Pseudomonadati</taxon>
        <taxon>Bacteroidota</taxon>
        <taxon>Cytophagia</taxon>
        <taxon>Cytophagales</taxon>
        <taxon>Spirosomataceae</taxon>
        <taxon>Dyadobacter</taxon>
    </lineage>
</organism>
<dbReference type="RefSeq" id="WP_115831925.1">
    <property type="nucleotide sequence ID" value="NZ_QNUL01000012.1"/>
</dbReference>
<dbReference type="AlphaFoldDB" id="A0A3D8YAQ1"/>
<keyword evidence="2" id="KW-1185">Reference proteome</keyword>
<proteinExistence type="predicted"/>
<comment type="caution">
    <text evidence="1">The sequence shown here is derived from an EMBL/GenBank/DDBJ whole genome shotgun (WGS) entry which is preliminary data.</text>
</comment>
<protein>
    <submittedName>
        <fullName evidence="1">Uncharacterized protein</fullName>
    </submittedName>
</protein>
<evidence type="ECO:0000313" key="2">
    <source>
        <dbReference type="Proteomes" id="UP000256373"/>
    </source>
</evidence>
<reference evidence="1 2" key="1">
    <citation type="submission" date="2018-07" db="EMBL/GenBank/DDBJ databases">
        <title>Dyadobacter roseus sp. nov., isolated from rose rhizosphere soil.</title>
        <authorList>
            <person name="Chen L."/>
        </authorList>
    </citation>
    <scope>NUCLEOTIDE SEQUENCE [LARGE SCALE GENOMIC DNA]</scope>
    <source>
        <strain evidence="1 2">RS19</strain>
    </source>
</reference>
<dbReference type="Proteomes" id="UP000256373">
    <property type="component" value="Unassembled WGS sequence"/>
</dbReference>
<accession>A0A3D8YAQ1</accession>
<dbReference type="OrthoDB" id="636834at2"/>
<sequence>MIKDEEYILQWLDTTVRFSLNPKGDLTSLSERDLQLITQRARSEVDRQMGFLQEGTLKLFSEKKIKVFINQYHRSLVSLLDSSYLNLSLIGTEDTNRANCCEVVILCLEKLVELVSIRFSGHLLSHQPVARNQSTQIQKDFLQKSRELAERFKSELDCASLTTLILAVIQEFTQQIPSSISYSQILYFQGMISHLERIELKVEQQPLHDRLIELLVGLNFNDRRFIGYYTHYAASHVNQTGNGKMQRLLLLRKRFYQAYLSSDQALNAQLPSLRKIIGNWFKLETAYISKVRTENVSPLDSNVPAISKNPEQPTPKIMCLLSADQIGMILHSLDALRIVQAKSMSAVFENIIPSLSTPQKKDLSWKSMRSKSYVFEENDRKAVTAILHSMIKFIDEY</sequence>
<dbReference type="EMBL" id="QNUL01000012">
    <property type="protein sequence ID" value="REA60180.1"/>
    <property type="molecule type" value="Genomic_DNA"/>
</dbReference>
<name>A0A3D8YAQ1_9BACT</name>
<evidence type="ECO:0000313" key="1">
    <source>
        <dbReference type="EMBL" id="REA60180.1"/>
    </source>
</evidence>